<evidence type="ECO:0000313" key="3">
    <source>
        <dbReference type="Proteomes" id="UP000683000"/>
    </source>
</evidence>
<feature type="region of interest" description="Disordered" evidence="1">
    <location>
        <begin position="147"/>
        <end position="232"/>
    </location>
</feature>
<feature type="compositionally biased region" description="Basic and acidic residues" evidence="1">
    <location>
        <begin position="333"/>
        <end position="352"/>
    </location>
</feature>
<evidence type="ECO:0000256" key="1">
    <source>
        <dbReference type="SAM" id="MobiDB-lite"/>
    </source>
</evidence>
<sequence>MKETIFRVSCNCGVFVAVTKLSPPTVGPNCRPPSVASSRGDRITSSVSGRVTPSAPYSIIERFHWSAWSHHTEYHSIGTEVKACPRSWKVAVSGPPCPGDSDYFGFSGFQIRWLDSQAIEFALWSQSNRVFPQSTIFSDTNFFSTDGGARSSDSPFTTPKAGVTKTPNPLNSSLVLPKSRASLNTPRPRIPSAVAMPPPASPARSTSFGSTCSPIGDPTQDDHVQGNRPSSSLDLIASGQALQSKINRLLGNATISDPNDVQPVSPPSQIQSTADANVVETYESTLSALNTRIETLQQEGTSLREMVSSLRSDLEQRQVVEKDRDSALAAVAEAEKETRAMERRLGEKDSRVKSLSAQMRSLLQNWNVPKRKLKQV</sequence>
<gene>
    <name evidence="2" type="ORF">JVT61DRAFT_14175</name>
</gene>
<protein>
    <submittedName>
        <fullName evidence="2">Uncharacterized protein</fullName>
    </submittedName>
</protein>
<accession>A0A8I3A2T9</accession>
<proteinExistence type="predicted"/>
<organism evidence="2 3">
    <name type="scientific">Boletus reticuloceps</name>
    <dbReference type="NCBI Taxonomy" id="495285"/>
    <lineage>
        <taxon>Eukaryota</taxon>
        <taxon>Fungi</taxon>
        <taxon>Dikarya</taxon>
        <taxon>Basidiomycota</taxon>
        <taxon>Agaricomycotina</taxon>
        <taxon>Agaricomycetes</taxon>
        <taxon>Agaricomycetidae</taxon>
        <taxon>Boletales</taxon>
        <taxon>Boletineae</taxon>
        <taxon>Boletaceae</taxon>
        <taxon>Boletoideae</taxon>
        <taxon>Boletus</taxon>
    </lineage>
</organism>
<comment type="caution">
    <text evidence="2">The sequence shown here is derived from an EMBL/GenBank/DDBJ whole genome shotgun (WGS) entry which is preliminary data.</text>
</comment>
<dbReference type="EMBL" id="JAGFBS010000071">
    <property type="protein sequence ID" value="KAG6369676.1"/>
    <property type="molecule type" value="Genomic_DNA"/>
</dbReference>
<feature type="region of interest" description="Disordered" evidence="1">
    <location>
        <begin position="25"/>
        <end position="49"/>
    </location>
</feature>
<reference evidence="2" key="1">
    <citation type="submission" date="2021-03" db="EMBL/GenBank/DDBJ databases">
        <title>Evolutionary innovations through gain and loss of genes in the ectomycorrhizal Boletales.</title>
        <authorList>
            <person name="Wu G."/>
            <person name="Miyauchi S."/>
            <person name="Morin E."/>
            <person name="Yang Z.-L."/>
            <person name="Xu J."/>
            <person name="Martin F.M."/>
        </authorList>
    </citation>
    <scope>NUCLEOTIDE SEQUENCE</scope>
    <source>
        <strain evidence="2">BR01</strain>
    </source>
</reference>
<evidence type="ECO:0000313" key="2">
    <source>
        <dbReference type="EMBL" id="KAG6369676.1"/>
    </source>
</evidence>
<feature type="compositionally biased region" description="Polar residues" evidence="1">
    <location>
        <begin position="165"/>
        <end position="174"/>
    </location>
</feature>
<name>A0A8I3A2T9_9AGAM</name>
<dbReference type="Proteomes" id="UP000683000">
    <property type="component" value="Unassembled WGS sequence"/>
</dbReference>
<feature type="region of interest" description="Disordered" evidence="1">
    <location>
        <begin position="333"/>
        <end position="353"/>
    </location>
</feature>
<keyword evidence="3" id="KW-1185">Reference proteome</keyword>
<dbReference type="AlphaFoldDB" id="A0A8I3A2T9"/>
<dbReference type="OrthoDB" id="2130750at2759"/>